<sequence>MGYGWLGASPFPDKFFQVLLLLQFGQGGREEAESIVIT</sequence>
<dbReference type="KEGG" id="hty:BN2458_PEG0590"/>
<name>A0A0S4PVP2_9HELI</name>
<accession>A0A0S4PVP2</accession>
<protein>
    <submittedName>
        <fullName evidence="1">Uncharacterized protein</fullName>
    </submittedName>
</protein>
<gene>
    <name evidence="1" type="ORF">BN2458_PEG0590</name>
</gene>
<reference evidence="2" key="1">
    <citation type="submission" date="2015-11" db="EMBL/GenBank/DDBJ databases">
        <authorList>
            <person name="Anvar S.Y."/>
        </authorList>
    </citation>
    <scope>NUCLEOTIDE SEQUENCE [LARGE SCALE GENOMIC DNA]</scope>
</reference>
<dbReference type="Proteomes" id="UP000064525">
    <property type="component" value="Chromosome I"/>
</dbReference>
<proteinExistence type="predicted"/>
<dbReference type="AlphaFoldDB" id="A0A0S4PVP2"/>
<dbReference type="EMBL" id="LN907858">
    <property type="protein sequence ID" value="CUU39476.1"/>
    <property type="molecule type" value="Genomic_DNA"/>
</dbReference>
<evidence type="ECO:0000313" key="1">
    <source>
        <dbReference type="EMBL" id="CUU39476.1"/>
    </source>
</evidence>
<evidence type="ECO:0000313" key="2">
    <source>
        <dbReference type="Proteomes" id="UP000064525"/>
    </source>
</evidence>
<organism evidence="1 2">
    <name type="scientific">Helicobacter typhlonius</name>
    <dbReference type="NCBI Taxonomy" id="76936"/>
    <lineage>
        <taxon>Bacteria</taxon>
        <taxon>Pseudomonadati</taxon>
        <taxon>Campylobacterota</taxon>
        <taxon>Epsilonproteobacteria</taxon>
        <taxon>Campylobacterales</taxon>
        <taxon>Helicobacteraceae</taxon>
        <taxon>Helicobacter</taxon>
    </lineage>
</organism>
<dbReference type="PATRIC" id="fig|76936.10.peg.577"/>